<dbReference type="EMBL" id="DF977451">
    <property type="protein sequence ID" value="GAP84132.2"/>
    <property type="molecule type" value="Genomic_DNA"/>
</dbReference>
<protein>
    <submittedName>
        <fullName evidence="2">Uncharacterized protein</fullName>
    </submittedName>
</protein>
<evidence type="ECO:0000256" key="1">
    <source>
        <dbReference type="SAM" id="MobiDB-lite"/>
    </source>
</evidence>
<name>A0A1S7ULG6_ROSNE</name>
<sequence>MSTCLPILNTTGIKLSQHFSQAKLLLGVLRRQPPPNWDSMDLPIASGRENSDLGLILHVASHDGQHVAFWDPESPTIQLLHGKGLDDGAHFGYDWHWRAECSDDRRKPQCTTTRWSKELKRFHDEFSADVAKILPLPFLIVAGDGSQYMNYFATDALFGDPARRLGIQIRYQELETSLRETRTEWVTAAGLLNAQKTDLLVGLLEHRSEIDTDDKLRPGSALEDDKQTVVTSCPKPRHERKPNSSEGTGNENSVFKIRYKYLEGTAIGSMPIQSKDLTTRRGRHLEST</sequence>
<keyword evidence="3" id="KW-1185">Reference proteome</keyword>
<dbReference type="OrthoDB" id="4660712at2759"/>
<dbReference type="Proteomes" id="UP000054516">
    <property type="component" value="Unassembled WGS sequence"/>
</dbReference>
<feature type="compositionally biased region" description="Basic and acidic residues" evidence="1">
    <location>
        <begin position="212"/>
        <end position="227"/>
    </location>
</feature>
<evidence type="ECO:0000313" key="2">
    <source>
        <dbReference type="EMBL" id="GAP84132.2"/>
    </source>
</evidence>
<dbReference type="AlphaFoldDB" id="A0A1S7ULG6"/>
<evidence type="ECO:0000313" key="3">
    <source>
        <dbReference type="Proteomes" id="UP000054516"/>
    </source>
</evidence>
<reference evidence="2" key="1">
    <citation type="submission" date="2016-03" db="EMBL/GenBank/DDBJ databases">
        <title>Draft genome sequence of Rosellinia necatrix.</title>
        <authorList>
            <person name="Kanematsu S."/>
        </authorList>
    </citation>
    <scope>NUCLEOTIDE SEQUENCE [LARGE SCALE GENOMIC DNA]</scope>
    <source>
        <strain evidence="2">W97</strain>
    </source>
</reference>
<organism evidence="2">
    <name type="scientific">Rosellinia necatrix</name>
    <name type="common">White root-rot fungus</name>
    <dbReference type="NCBI Taxonomy" id="77044"/>
    <lineage>
        <taxon>Eukaryota</taxon>
        <taxon>Fungi</taxon>
        <taxon>Dikarya</taxon>
        <taxon>Ascomycota</taxon>
        <taxon>Pezizomycotina</taxon>
        <taxon>Sordariomycetes</taxon>
        <taxon>Xylariomycetidae</taxon>
        <taxon>Xylariales</taxon>
        <taxon>Xylariaceae</taxon>
        <taxon>Rosellinia</taxon>
    </lineage>
</organism>
<proteinExistence type="predicted"/>
<accession>A0A1S7ULG6</accession>
<gene>
    <name evidence="2" type="ORF">SAMD00023353_0600850</name>
</gene>
<dbReference type="STRING" id="77044.A0A1S7ULG6"/>
<feature type="region of interest" description="Disordered" evidence="1">
    <location>
        <begin position="212"/>
        <end position="252"/>
    </location>
</feature>